<dbReference type="InterPro" id="IPR017871">
    <property type="entry name" value="ABC_transporter-like_CS"/>
</dbReference>
<dbReference type="RefSeq" id="WP_060931229.1">
    <property type="nucleotide sequence ID" value="NZ_KQ959828.1"/>
</dbReference>
<gene>
    <name evidence="5" type="ORF">HMPREF1866_01482</name>
</gene>
<keyword evidence="3 5" id="KW-0067">ATP-binding</keyword>
<dbReference type="PATRIC" id="fig|467210.3.peg.1466"/>
<dbReference type="GO" id="GO:0016887">
    <property type="term" value="F:ATP hydrolysis activity"/>
    <property type="evidence" value="ECO:0007669"/>
    <property type="project" value="InterPro"/>
</dbReference>
<dbReference type="InterPro" id="IPR003439">
    <property type="entry name" value="ABC_transporter-like_ATP-bd"/>
</dbReference>
<dbReference type="InterPro" id="IPR050166">
    <property type="entry name" value="ABC_transporter_ATP-bind"/>
</dbReference>
<accession>A0A133ZPM3</accession>
<dbReference type="PROSITE" id="PS00211">
    <property type="entry name" value="ABC_TRANSPORTER_1"/>
    <property type="match status" value="1"/>
</dbReference>
<name>A0A133ZPM3_9FIRM</name>
<dbReference type="InterPro" id="IPR027417">
    <property type="entry name" value="P-loop_NTPase"/>
</dbReference>
<evidence type="ECO:0000256" key="1">
    <source>
        <dbReference type="ARBA" id="ARBA00022448"/>
    </source>
</evidence>
<dbReference type="GO" id="GO:0005524">
    <property type="term" value="F:ATP binding"/>
    <property type="evidence" value="ECO:0007669"/>
    <property type="project" value="UniProtKB-KW"/>
</dbReference>
<feature type="domain" description="ABC transporter" evidence="4">
    <location>
        <begin position="11"/>
        <end position="238"/>
    </location>
</feature>
<evidence type="ECO:0000313" key="5">
    <source>
        <dbReference type="EMBL" id="KXB57394.1"/>
    </source>
</evidence>
<keyword evidence="2" id="KW-0547">Nucleotide-binding</keyword>
<evidence type="ECO:0000313" key="6">
    <source>
        <dbReference type="Proteomes" id="UP000070394"/>
    </source>
</evidence>
<dbReference type="STRING" id="467210.HMPREF1866_01482"/>
<dbReference type="SUPFAM" id="SSF52540">
    <property type="entry name" value="P-loop containing nucleoside triphosphate hydrolases"/>
    <property type="match status" value="1"/>
</dbReference>
<dbReference type="PANTHER" id="PTHR42788:SF2">
    <property type="entry name" value="ABC TRANSPORTER ATP-BINDING PROTEIN"/>
    <property type="match status" value="1"/>
</dbReference>
<comment type="caution">
    <text evidence="5">The sequence shown here is derived from an EMBL/GenBank/DDBJ whole genome shotgun (WGS) entry which is preliminary data.</text>
</comment>
<organism evidence="5 6">
    <name type="scientific">Lachnoanaerobaculum saburreum</name>
    <dbReference type="NCBI Taxonomy" id="467210"/>
    <lineage>
        <taxon>Bacteria</taxon>
        <taxon>Bacillati</taxon>
        <taxon>Bacillota</taxon>
        <taxon>Clostridia</taxon>
        <taxon>Lachnospirales</taxon>
        <taxon>Lachnospiraceae</taxon>
        <taxon>Lachnoanaerobaculum</taxon>
    </lineage>
</organism>
<dbReference type="AlphaFoldDB" id="A0A133ZPM3"/>
<dbReference type="Proteomes" id="UP000070394">
    <property type="component" value="Unassembled WGS sequence"/>
</dbReference>
<evidence type="ECO:0000256" key="3">
    <source>
        <dbReference type="ARBA" id="ARBA00022840"/>
    </source>
</evidence>
<proteinExistence type="predicted"/>
<dbReference type="Pfam" id="PF00005">
    <property type="entry name" value="ABC_tran"/>
    <property type="match status" value="1"/>
</dbReference>
<dbReference type="SMART" id="SM00382">
    <property type="entry name" value="AAA"/>
    <property type="match status" value="1"/>
</dbReference>
<dbReference type="OrthoDB" id="9801958at2"/>
<dbReference type="PROSITE" id="PS50893">
    <property type="entry name" value="ABC_TRANSPORTER_2"/>
    <property type="match status" value="1"/>
</dbReference>
<sequence>MNLSQNSEPILEAKDIGFAYDKREIITGVNLKLYKNELVSLLGVSGSGKSTLFNIIAGLLKPDTGKIVYDREDITGKSGIISYSFQKDLLLPYLKIEENVALPLLIKKEKKSTAIKKAQEMLKEFKLDAYANKYPRELSGGMRQRIALLRTYLFSKDVSLLDEPFSALDAITKDEMHEWYMNMRRRYNTSTIFITHDVDEAILLSDRIYILGNTPSTIKAELKIEVNNRNNDFKLSESFLEYKKEVLRNLENDGDGKKF</sequence>
<evidence type="ECO:0000259" key="4">
    <source>
        <dbReference type="PROSITE" id="PS50893"/>
    </source>
</evidence>
<dbReference type="PANTHER" id="PTHR42788">
    <property type="entry name" value="TAURINE IMPORT ATP-BINDING PROTEIN-RELATED"/>
    <property type="match status" value="1"/>
</dbReference>
<evidence type="ECO:0000256" key="2">
    <source>
        <dbReference type="ARBA" id="ARBA00022741"/>
    </source>
</evidence>
<dbReference type="InterPro" id="IPR003593">
    <property type="entry name" value="AAA+_ATPase"/>
</dbReference>
<reference evidence="6" key="1">
    <citation type="submission" date="2016-01" db="EMBL/GenBank/DDBJ databases">
        <authorList>
            <person name="Mitreva M."/>
            <person name="Pepin K.H."/>
            <person name="Mihindukulasuriya K.A."/>
            <person name="Fulton R."/>
            <person name="Fronick C."/>
            <person name="O'Laughlin M."/>
            <person name="Miner T."/>
            <person name="Herter B."/>
            <person name="Rosa B.A."/>
            <person name="Cordes M."/>
            <person name="Tomlinson C."/>
            <person name="Wollam A."/>
            <person name="Palsikar V.B."/>
            <person name="Mardis E.R."/>
            <person name="Wilson R.K."/>
        </authorList>
    </citation>
    <scope>NUCLEOTIDE SEQUENCE [LARGE SCALE GENOMIC DNA]</scope>
    <source>
        <strain evidence="6">DNF00896</strain>
    </source>
</reference>
<keyword evidence="1" id="KW-0813">Transport</keyword>
<dbReference type="EMBL" id="LSDA01000091">
    <property type="protein sequence ID" value="KXB57394.1"/>
    <property type="molecule type" value="Genomic_DNA"/>
</dbReference>
<dbReference type="CDD" id="cd03293">
    <property type="entry name" value="ABC_NrtD_SsuB_transporters"/>
    <property type="match status" value="1"/>
</dbReference>
<dbReference type="Gene3D" id="3.40.50.300">
    <property type="entry name" value="P-loop containing nucleotide triphosphate hydrolases"/>
    <property type="match status" value="1"/>
</dbReference>
<keyword evidence="6" id="KW-1185">Reference proteome</keyword>
<protein>
    <submittedName>
        <fullName evidence="5">ABC transporter, ATP-binding protein</fullName>
    </submittedName>
</protein>